<evidence type="ECO:0000313" key="9">
    <source>
        <dbReference type="EMBL" id="SDL41018.1"/>
    </source>
</evidence>
<evidence type="ECO:0000256" key="2">
    <source>
        <dbReference type="ARBA" id="ARBA00021310"/>
    </source>
</evidence>
<dbReference type="Gene3D" id="1.20.1440.120">
    <property type="entry name" value="Recombination protein O, C-terminal domain"/>
    <property type="match status" value="1"/>
</dbReference>
<evidence type="ECO:0000259" key="8">
    <source>
        <dbReference type="Pfam" id="PF11967"/>
    </source>
</evidence>
<dbReference type="InterPro" id="IPR042242">
    <property type="entry name" value="RecO_C"/>
</dbReference>
<dbReference type="NCBIfam" id="TIGR00613">
    <property type="entry name" value="reco"/>
    <property type="match status" value="1"/>
</dbReference>
<keyword evidence="10" id="KW-1185">Reference proteome</keyword>
<protein>
    <recommendedName>
        <fullName evidence="2 7">DNA repair protein RecO</fullName>
    </recommendedName>
    <alternativeName>
        <fullName evidence="6 7">Recombination protein O</fullName>
    </alternativeName>
</protein>
<dbReference type="InterPro" id="IPR037278">
    <property type="entry name" value="ARFGAP/RecO"/>
</dbReference>
<dbReference type="GO" id="GO:0006302">
    <property type="term" value="P:double-strand break repair"/>
    <property type="evidence" value="ECO:0007669"/>
    <property type="project" value="TreeGrafter"/>
</dbReference>
<dbReference type="HAMAP" id="MF_00201">
    <property type="entry name" value="RecO"/>
    <property type="match status" value="1"/>
</dbReference>
<dbReference type="InterPro" id="IPR022572">
    <property type="entry name" value="DNA_rep/recomb_RecO_N"/>
</dbReference>
<evidence type="ECO:0000256" key="3">
    <source>
        <dbReference type="ARBA" id="ARBA00022763"/>
    </source>
</evidence>
<proteinExistence type="inferred from homology"/>
<comment type="function">
    <text evidence="7">Involved in DNA repair and RecF pathway recombination.</text>
</comment>
<evidence type="ECO:0000256" key="1">
    <source>
        <dbReference type="ARBA" id="ARBA00007452"/>
    </source>
</evidence>
<sequence length="261" mass="30092">MAKKEITGVVLKDMDLGEDDLLVTFYTREEGLLRLAAPSSKKMTSDFSGMLQKFCWNDIEYYRKDSRSLGSISDLELRCQYAQIKNDLKKLSYGSYILEFIYKTGTEIAQPDYFGHLVRTLSLLMEAEIDVEVELKTIHAVFKLKALDFLGIRPRLQRCSDCQNYMSAEKFADGYKSSLSIRAGGVTCCQKPEISRGRMPIDLSSFKFLAESFSRGYEILLDERELTVDEDRLDYINRILDKFINYHLDLSLNSSRFLSLF</sequence>
<accession>A0A1G9JU08</accession>
<dbReference type="SUPFAM" id="SSF50249">
    <property type="entry name" value="Nucleic acid-binding proteins"/>
    <property type="match status" value="1"/>
</dbReference>
<dbReference type="Pfam" id="PF02565">
    <property type="entry name" value="RecO_C"/>
    <property type="match status" value="1"/>
</dbReference>
<dbReference type="AlphaFoldDB" id="A0A1G9JU08"/>
<dbReference type="STRING" id="321763.SAMN04488692_10494"/>
<dbReference type="SUPFAM" id="SSF57863">
    <property type="entry name" value="ArfGap/RecO-like zinc finger"/>
    <property type="match status" value="1"/>
</dbReference>
<evidence type="ECO:0000313" key="10">
    <source>
        <dbReference type="Proteomes" id="UP000199476"/>
    </source>
</evidence>
<keyword evidence="5 7" id="KW-0234">DNA repair</keyword>
<reference evidence="9 10" key="1">
    <citation type="submission" date="2016-10" db="EMBL/GenBank/DDBJ databases">
        <authorList>
            <person name="de Groot N.N."/>
        </authorList>
    </citation>
    <scope>NUCLEOTIDE SEQUENCE [LARGE SCALE GENOMIC DNA]</scope>
    <source>
        <strain evidence="9 10">SLAS-1</strain>
    </source>
</reference>
<name>A0A1G9JU08_9FIRM</name>
<dbReference type="GO" id="GO:0043590">
    <property type="term" value="C:bacterial nucleoid"/>
    <property type="evidence" value="ECO:0007669"/>
    <property type="project" value="TreeGrafter"/>
</dbReference>
<evidence type="ECO:0000256" key="6">
    <source>
        <dbReference type="ARBA" id="ARBA00033409"/>
    </source>
</evidence>
<keyword evidence="3 7" id="KW-0227">DNA damage</keyword>
<organism evidence="9 10">
    <name type="scientific">Halarsenatibacter silvermanii</name>
    <dbReference type="NCBI Taxonomy" id="321763"/>
    <lineage>
        <taxon>Bacteria</taxon>
        <taxon>Bacillati</taxon>
        <taxon>Bacillota</taxon>
        <taxon>Clostridia</taxon>
        <taxon>Halanaerobiales</taxon>
        <taxon>Halarsenatibacteraceae</taxon>
        <taxon>Halarsenatibacter</taxon>
    </lineage>
</organism>
<dbReference type="PANTHER" id="PTHR33991:SF1">
    <property type="entry name" value="DNA REPAIR PROTEIN RECO"/>
    <property type="match status" value="1"/>
</dbReference>
<dbReference type="InterPro" id="IPR003717">
    <property type="entry name" value="RecO"/>
</dbReference>
<dbReference type="GO" id="GO:0006310">
    <property type="term" value="P:DNA recombination"/>
    <property type="evidence" value="ECO:0007669"/>
    <property type="project" value="UniProtKB-UniRule"/>
</dbReference>
<gene>
    <name evidence="7" type="primary">recO</name>
    <name evidence="9" type="ORF">SAMN04488692_10494</name>
</gene>
<comment type="similarity">
    <text evidence="1 7">Belongs to the RecO family.</text>
</comment>
<keyword evidence="4 7" id="KW-0233">DNA recombination</keyword>
<dbReference type="EMBL" id="FNGO01000004">
    <property type="protein sequence ID" value="SDL41018.1"/>
    <property type="molecule type" value="Genomic_DNA"/>
</dbReference>
<evidence type="ECO:0000256" key="7">
    <source>
        <dbReference type="HAMAP-Rule" id="MF_00201"/>
    </source>
</evidence>
<dbReference type="OrthoDB" id="9797083at2"/>
<dbReference type="Pfam" id="PF11967">
    <property type="entry name" value="RecO_N"/>
    <property type="match status" value="1"/>
</dbReference>
<dbReference type="RefSeq" id="WP_089758566.1">
    <property type="nucleotide sequence ID" value="NZ_FNGO01000004.1"/>
</dbReference>
<dbReference type="PANTHER" id="PTHR33991">
    <property type="entry name" value="DNA REPAIR PROTEIN RECO"/>
    <property type="match status" value="1"/>
</dbReference>
<evidence type="ECO:0000256" key="4">
    <source>
        <dbReference type="ARBA" id="ARBA00023172"/>
    </source>
</evidence>
<dbReference type="Gene3D" id="2.40.50.140">
    <property type="entry name" value="Nucleic acid-binding proteins"/>
    <property type="match status" value="1"/>
</dbReference>
<dbReference type="InterPro" id="IPR012340">
    <property type="entry name" value="NA-bd_OB-fold"/>
</dbReference>
<feature type="domain" description="DNA replication/recombination mediator RecO N-terminal" evidence="8">
    <location>
        <begin position="1"/>
        <end position="77"/>
    </location>
</feature>
<dbReference type="Proteomes" id="UP000199476">
    <property type="component" value="Unassembled WGS sequence"/>
</dbReference>
<evidence type="ECO:0000256" key="5">
    <source>
        <dbReference type="ARBA" id="ARBA00023204"/>
    </source>
</evidence>